<evidence type="ECO:0000313" key="3">
    <source>
        <dbReference type="EMBL" id="CAD8452770.1"/>
    </source>
</evidence>
<proteinExistence type="predicted"/>
<protein>
    <submittedName>
        <fullName evidence="3">Uncharacterized protein</fullName>
    </submittedName>
</protein>
<evidence type="ECO:0000313" key="2">
    <source>
        <dbReference type="EMBL" id="CAD8452769.1"/>
    </source>
</evidence>
<name>A0A6T6VJK1_9EUKA</name>
<evidence type="ECO:0000256" key="1">
    <source>
        <dbReference type="SAM" id="MobiDB-lite"/>
    </source>
</evidence>
<reference evidence="3" key="1">
    <citation type="submission" date="2021-01" db="EMBL/GenBank/DDBJ databases">
        <authorList>
            <person name="Corre E."/>
            <person name="Pelletier E."/>
            <person name="Niang G."/>
            <person name="Scheremetjew M."/>
            <person name="Finn R."/>
            <person name="Kale V."/>
            <person name="Holt S."/>
            <person name="Cochrane G."/>
            <person name="Meng A."/>
            <person name="Brown T."/>
            <person name="Cohen L."/>
        </authorList>
    </citation>
    <scope>NUCLEOTIDE SEQUENCE</scope>
    <source>
        <strain evidence="3">CCMP2058</strain>
    </source>
</reference>
<feature type="region of interest" description="Disordered" evidence="1">
    <location>
        <begin position="1"/>
        <end position="20"/>
    </location>
</feature>
<gene>
    <name evidence="2" type="ORF">LAMO00422_LOCUS11708</name>
    <name evidence="3" type="ORF">LAMO00422_LOCUS11709</name>
</gene>
<dbReference type="EMBL" id="HBEM01017097">
    <property type="protein sequence ID" value="CAD8452769.1"/>
    <property type="molecule type" value="Transcribed_RNA"/>
</dbReference>
<accession>A0A6T6VJK1</accession>
<dbReference type="AlphaFoldDB" id="A0A6T6VJK1"/>
<organism evidence="3">
    <name type="scientific">Amorphochlora amoebiformis</name>
    <dbReference type="NCBI Taxonomy" id="1561963"/>
    <lineage>
        <taxon>Eukaryota</taxon>
        <taxon>Sar</taxon>
        <taxon>Rhizaria</taxon>
        <taxon>Cercozoa</taxon>
        <taxon>Chlorarachniophyceae</taxon>
        <taxon>Amorphochlora</taxon>
    </lineage>
</organism>
<dbReference type="EMBL" id="HBEM01017098">
    <property type="protein sequence ID" value="CAD8452770.1"/>
    <property type="molecule type" value="Transcribed_RNA"/>
</dbReference>
<sequence>MLRSSKGRSDAASTGCLTSPFPWGSSVLFFRDMISDSFDIGETGSSGGISRAIGDSESLGEADYAESVFHSEAGILIIALFEIDLRCEGVLDAEAHNLSTRINALGAAEDCKPP</sequence>